<protein>
    <submittedName>
        <fullName evidence="5">LacI family transcriptional regulator</fullName>
    </submittedName>
</protein>
<dbReference type="SUPFAM" id="SSF47413">
    <property type="entry name" value="lambda repressor-like DNA-binding domains"/>
    <property type="match status" value="1"/>
</dbReference>
<dbReference type="SUPFAM" id="SSF53822">
    <property type="entry name" value="Periplasmic binding protein-like I"/>
    <property type="match status" value="1"/>
</dbReference>
<dbReference type="InterPro" id="IPR046335">
    <property type="entry name" value="LacI/GalR-like_sensor"/>
</dbReference>
<reference evidence="5" key="2">
    <citation type="submission" date="2021-04" db="EMBL/GenBank/DDBJ databases">
        <authorList>
            <person name="Gilroy R."/>
        </authorList>
    </citation>
    <scope>NUCLEOTIDE SEQUENCE</scope>
    <source>
        <strain evidence="5">ChiHejej3B27-3195</strain>
    </source>
</reference>
<feature type="domain" description="HTH lacI-type" evidence="4">
    <location>
        <begin position="11"/>
        <end position="65"/>
    </location>
</feature>
<dbReference type="Gene3D" id="3.40.50.2300">
    <property type="match status" value="2"/>
</dbReference>
<accession>A0A9D2A7H7</accession>
<keyword evidence="2" id="KW-0238">DNA-binding</keyword>
<keyword evidence="1" id="KW-0805">Transcription regulation</keyword>
<dbReference type="PANTHER" id="PTHR30146">
    <property type="entry name" value="LACI-RELATED TRANSCRIPTIONAL REPRESSOR"/>
    <property type="match status" value="1"/>
</dbReference>
<evidence type="ECO:0000259" key="4">
    <source>
        <dbReference type="PROSITE" id="PS50932"/>
    </source>
</evidence>
<keyword evidence="3" id="KW-0804">Transcription</keyword>
<dbReference type="SMART" id="SM00354">
    <property type="entry name" value="HTH_LACI"/>
    <property type="match status" value="1"/>
</dbReference>
<dbReference type="InterPro" id="IPR000843">
    <property type="entry name" value="HTH_LacI"/>
</dbReference>
<dbReference type="Pfam" id="PF13377">
    <property type="entry name" value="Peripla_BP_3"/>
    <property type="match status" value="1"/>
</dbReference>
<dbReference type="AlphaFoldDB" id="A0A9D2A7H7"/>
<gene>
    <name evidence="5" type="ORF">H9871_08125</name>
</gene>
<comment type="caution">
    <text evidence="5">The sequence shown here is derived from an EMBL/GenBank/DDBJ whole genome shotgun (WGS) entry which is preliminary data.</text>
</comment>
<evidence type="ECO:0000256" key="3">
    <source>
        <dbReference type="ARBA" id="ARBA00023163"/>
    </source>
</evidence>
<dbReference type="PANTHER" id="PTHR30146:SF138">
    <property type="entry name" value="TRANSCRIPTIONAL REGULATORY PROTEIN"/>
    <property type="match status" value="1"/>
</dbReference>
<sequence length="335" mass="35147">MNASAPSERAATIYDVAAHAGVAPSTVSRALSRPGRVSSATAEVVREAARAVGYHRAPLTSSFNPLPTKLLAILLADIANPVFSEIARGAQTAAEQLGHTVVIVDAQESGTRERHAAERFKSSVDGLILASPRLSDSGIRSIAKERPVITLNRQVPGLAAVLTDGALGAWHVATHLYELGHRSVTYVSGPETSWADGMRWRGLKAAGESLGLRTRRIGPFPPTMNGGARALHVWREARTSAVFAYNDVMAIGFMRAALGSGFSVPGEVSIAGFDNSYATRLTTPTLTSVASPLHQQGATAASNLIAMINGAKSSEHPVTLPVKLMERESTGDAAG</sequence>
<dbReference type="Proteomes" id="UP000824151">
    <property type="component" value="Unassembled WGS sequence"/>
</dbReference>
<dbReference type="PROSITE" id="PS50932">
    <property type="entry name" value="HTH_LACI_2"/>
    <property type="match status" value="1"/>
</dbReference>
<evidence type="ECO:0000313" key="6">
    <source>
        <dbReference type="Proteomes" id="UP000824151"/>
    </source>
</evidence>
<dbReference type="EMBL" id="DXGD01000301">
    <property type="protein sequence ID" value="HIX00099.1"/>
    <property type="molecule type" value="Genomic_DNA"/>
</dbReference>
<dbReference type="CDD" id="cd01392">
    <property type="entry name" value="HTH_LacI"/>
    <property type="match status" value="1"/>
</dbReference>
<dbReference type="InterPro" id="IPR010982">
    <property type="entry name" value="Lambda_DNA-bd_dom_sf"/>
</dbReference>
<reference evidence="5" key="1">
    <citation type="journal article" date="2021" name="PeerJ">
        <title>Extensive microbial diversity within the chicken gut microbiome revealed by metagenomics and culture.</title>
        <authorList>
            <person name="Gilroy R."/>
            <person name="Ravi A."/>
            <person name="Getino M."/>
            <person name="Pursley I."/>
            <person name="Horton D.L."/>
            <person name="Alikhan N.F."/>
            <person name="Baker D."/>
            <person name="Gharbi K."/>
            <person name="Hall N."/>
            <person name="Watson M."/>
            <person name="Adriaenssens E.M."/>
            <person name="Foster-Nyarko E."/>
            <person name="Jarju S."/>
            <person name="Secka A."/>
            <person name="Antonio M."/>
            <person name="Oren A."/>
            <person name="Chaudhuri R.R."/>
            <person name="La Ragione R."/>
            <person name="Hildebrand F."/>
            <person name="Pallen M.J."/>
        </authorList>
    </citation>
    <scope>NUCLEOTIDE SEQUENCE</scope>
    <source>
        <strain evidence="5">ChiHejej3B27-3195</strain>
    </source>
</reference>
<dbReference type="Gene3D" id="1.10.260.40">
    <property type="entry name" value="lambda repressor-like DNA-binding domains"/>
    <property type="match status" value="1"/>
</dbReference>
<evidence type="ECO:0000313" key="5">
    <source>
        <dbReference type="EMBL" id="HIX00099.1"/>
    </source>
</evidence>
<evidence type="ECO:0000256" key="2">
    <source>
        <dbReference type="ARBA" id="ARBA00023125"/>
    </source>
</evidence>
<dbReference type="GO" id="GO:0003700">
    <property type="term" value="F:DNA-binding transcription factor activity"/>
    <property type="evidence" value="ECO:0007669"/>
    <property type="project" value="TreeGrafter"/>
</dbReference>
<organism evidence="5 6">
    <name type="scientific">Candidatus Nesterenkonia stercoripullorum</name>
    <dbReference type="NCBI Taxonomy" id="2838701"/>
    <lineage>
        <taxon>Bacteria</taxon>
        <taxon>Bacillati</taxon>
        <taxon>Actinomycetota</taxon>
        <taxon>Actinomycetes</taxon>
        <taxon>Micrococcales</taxon>
        <taxon>Micrococcaceae</taxon>
        <taxon>Nesterenkonia</taxon>
    </lineage>
</organism>
<name>A0A9D2A7H7_9MICC</name>
<dbReference type="GO" id="GO:0000976">
    <property type="term" value="F:transcription cis-regulatory region binding"/>
    <property type="evidence" value="ECO:0007669"/>
    <property type="project" value="TreeGrafter"/>
</dbReference>
<dbReference type="InterPro" id="IPR028082">
    <property type="entry name" value="Peripla_BP_I"/>
</dbReference>
<dbReference type="CDD" id="cd06267">
    <property type="entry name" value="PBP1_LacI_sugar_binding-like"/>
    <property type="match status" value="1"/>
</dbReference>
<dbReference type="Pfam" id="PF00356">
    <property type="entry name" value="LacI"/>
    <property type="match status" value="1"/>
</dbReference>
<proteinExistence type="predicted"/>
<evidence type="ECO:0000256" key="1">
    <source>
        <dbReference type="ARBA" id="ARBA00023015"/>
    </source>
</evidence>